<name>A0A7J5U4M1_9BACT</name>
<comment type="caution">
    <text evidence="4">The sequence shown here is derived from an EMBL/GenBank/DDBJ whole genome shotgun (WGS) entry which is preliminary data.</text>
</comment>
<sequence>MKKHLLYFTVFLLAFVVRPGKAQRLTISQPLDGAVYQQNAQGSGRIIIRGDFNSRSFLLGTVYILIGELQKLDLVNGQPTADTPIRFPLRQRRTTFAQEVNVPKGWYRLTITAQRVSGLPFGPGTFTSSLKVGIGEVFIIAGQSNAEGGHREFGDTGSFVLPPNTDQWRMDAVRVINEADPPQDWRDYPNDYKRVKQLTSTKQATQIGPRGRSLWYWASVGGQLAQDCGVPVAFFNAAFGGTTITQWATSTNPDALASGQYTPTNIQSPTADRFIAGSPYGFFGNMLRLYTSTYGVRAVLWMQGESDTKALVQKEDPLYKDGWADRPLFNRLRNQVLPPTNAANEPNEKLWVRNSAEYAAKLRAVIQKSRTEVPGKEVPWVISQTSYIGANPSRRDLDNGGVSSQIVRDGQLISAIGLPGLYQMTNTDDLLSTYRILFGADWPVHFNSAGTQIIADRWSSALKDICRNNRLLPVTLQDLGTEPRELEISENGAELTAPSGFADYRWVSGRYSFDLNTPIAQTQSIATPSEVARYGSGTSKTEVFAKSAVQTSGTYQVVLQNSNGLPILTQAVDFPYVIVDDTGYTPPPTTTTNQCKAGNENSGGNRTPNGAIVGGFGNSSEFMEYTFTNIPSAGNYTFTIRYASGDAQAGINLRVNGGAVQPMRPAGTASWTPGPEASQTLALNAGTNTIRIEGSGQGNFTFDRLCINAGGAGTGTTTPPPPPPTSFAITGVQLNCSNGVVTMSLSGANANPVEYRAIGLQDWSTNPLTIPSWQRNGTTFTLWARQAGNPEVSTNFTSTCSNGRLALAHDEPETTQGLLISPNPTTGRVVVRFTLTDKQAGTLSVVNLSGQTLQAQPVSGTGRMQEESVDLSRQPAGVYVVRLQAGNRVSSSKVVLQR</sequence>
<reference evidence="4 5" key="1">
    <citation type="submission" date="2019-10" db="EMBL/GenBank/DDBJ databases">
        <title>Rudanella paleaurantiibacter sp. nov., isolated from sludge.</title>
        <authorList>
            <person name="Xu S.Q."/>
        </authorList>
    </citation>
    <scope>NUCLEOTIDE SEQUENCE [LARGE SCALE GENOMIC DNA]</scope>
    <source>
        <strain evidence="4 5">HX-22-17</strain>
    </source>
</reference>
<keyword evidence="1" id="KW-0378">Hydrolase</keyword>
<feature type="region of interest" description="Disordered" evidence="2">
    <location>
        <begin position="587"/>
        <end position="609"/>
    </location>
</feature>
<evidence type="ECO:0000313" key="5">
    <source>
        <dbReference type="Proteomes" id="UP000488299"/>
    </source>
</evidence>
<dbReference type="Proteomes" id="UP000488299">
    <property type="component" value="Unassembled WGS sequence"/>
</dbReference>
<protein>
    <submittedName>
        <fullName evidence="4">T9SS type A sorting domain-containing protein</fullName>
    </submittedName>
</protein>
<dbReference type="GO" id="GO:0030246">
    <property type="term" value="F:carbohydrate binding"/>
    <property type="evidence" value="ECO:0007669"/>
    <property type="project" value="InterPro"/>
</dbReference>
<accession>A0A7J5U4M1</accession>
<dbReference type="InterPro" id="IPR005181">
    <property type="entry name" value="SASA"/>
</dbReference>
<dbReference type="Pfam" id="PF03422">
    <property type="entry name" value="CBM_6"/>
    <property type="match status" value="1"/>
</dbReference>
<feature type="compositionally biased region" description="Polar residues" evidence="2">
    <location>
        <begin position="593"/>
        <end position="608"/>
    </location>
</feature>
<evidence type="ECO:0000259" key="3">
    <source>
        <dbReference type="PROSITE" id="PS51175"/>
    </source>
</evidence>
<dbReference type="NCBIfam" id="TIGR04183">
    <property type="entry name" value="Por_Secre_tail"/>
    <property type="match status" value="1"/>
</dbReference>
<dbReference type="PROSITE" id="PS51175">
    <property type="entry name" value="CBM6"/>
    <property type="match status" value="1"/>
</dbReference>
<dbReference type="GO" id="GO:0016788">
    <property type="term" value="F:hydrolase activity, acting on ester bonds"/>
    <property type="evidence" value="ECO:0007669"/>
    <property type="project" value="UniProtKB-ARBA"/>
</dbReference>
<dbReference type="Gene3D" id="2.60.120.260">
    <property type="entry name" value="Galactose-binding domain-like"/>
    <property type="match status" value="1"/>
</dbReference>
<proteinExistence type="predicted"/>
<evidence type="ECO:0000256" key="1">
    <source>
        <dbReference type="ARBA" id="ARBA00022801"/>
    </source>
</evidence>
<gene>
    <name evidence="4" type="ORF">F5984_01830</name>
</gene>
<keyword evidence="5" id="KW-1185">Reference proteome</keyword>
<dbReference type="SUPFAM" id="SSF52266">
    <property type="entry name" value="SGNH hydrolase"/>
    <property type="match status" value="1"/>
</dbReference>
<organism evidence="4 5">
    <name type="scientific">Rudanella paleaurantiibacter</name>
    <dbReference type="NCBI Taxonomy" id="2614655"/>
    <lineage>
        <taxon>Bacteria</taxon>
        <taxon>Pseudomonadati</taxon>
        <taxon>Bacteroidota</taxon>
        <taxon>Cytophagia</taxon>
        <taxon>Cytophagales</taxon>
        <taxon>Cytophagaceae</taxon>
        <taxon>Rudanella</taxon>
    </lineage>
</organism>
<dbReference type="EMBL" id="WELI01000001">
    <property type="protein sequence ID" value="KAB7732716.1"/>
    <property type="molecule type" value="Genomic_DNA"/>
</dbReference>
<dbReference type="InterPro" id="IPR005084">
    <property type="entry name" value="CBM6"/>
</dbReference>
<dbReference type="InterPro" id="IPR026444">
    <property type="entry name" value="Secre_tail"/>
</dbReference>
<dbReference type="Pfam" id="PF18962">
    <property type="entry name" value="Por_Secre_tail"/>
    <property type="match status" value="1"/>
</dbReference>
<feature type="domain" description="CBM6" evidence="3">
    <location>
        <begin position="567"/>
        <end position="708"/>
    </location>
</feature>
<dbReference type="SUPFAM" id="SSF49785">
    <property type="entry name" value="Galactose-binding domain-like"/>
    <property type="match status" value="1"/>
</dbReference>
<dbReference type="InterPro" id="IPR036514">
    <property type="entry name" value="SGNH_hydro_sf"/>
</dbReference>
<dbReference type="AlphaFoldDB" id="A0A7J5U4M1"/>
<dbReference type="Pfam" id="PF03629">
    <property type="entry name" value="SASA"/>
    <property type="match status" value="1"/>
</dbReference>
<evidence type="ECO:0000256" key="2">
    <source>
        <dbReference type="SAM" id="MobiDB-lite"/>
    </source>
</evidence>
<dbReference type="Gene3D" id="3.40.50.1110">
    <property type="entry name" value="SGNH hydrolase"/>
    <property type="match status" value="1"/>
</dbReference>
<evidence type="ECO:0000313" key="4">
    <source>
        <dbReference type="EMBL" id="KAB7732716.1"/>
    </source>
</evidence>
<dbReference type="InterPro" id="IPR008979">
    <property type="entry name" value="Galactose-bd-like_sf"/>
</dbReference>